<name>A0A4S2APU0_9BACE</name>
<reference evidence="2 3" key="1">
    <citation type="submission" date="2019-04" db="EMBL/GenBank/DDBJ databases">
        <title>Microbes associate with the intestines of laboratory mice.</title>
        <authorList>
            <person name="Navarre W."/>
            <person name="Wong E."/>
            <person name="Huang K."/>
            <person name="Tropini C."/>
            <person name="Ng K."/>
            <person name="Yu B."/>
        </authorList>
    </citation>
    <scope>NUCLEOTIDE SEQUENCE [LARGE SCALE GENOMIC DNA]</scope>
    <source>
        <strain evidence="2 3">NM70_E10</strain>
    </source>
</reference>
<dbReference type="AlphaFoldDB" id="A0A4S2APU0"/>
<dbReference type="RefSeq" id="WP_120468261.1">
    <property type="nucleotide sequence ID" value="NZ_BLLS01000006.1"/>
</dbReference>
<keyword evidence="3" id="KW-1185">Reference proteome</keyword>
<gene>
    <name evidence="2" type="ORF">E5356_09375</name>
    <name evidence="1" type="ORF">IMSAGC001_00537</name>
</gene>
<evidence type="ECO:0000313" key="4">
    <source>
        <dbReference type="Proteomes" id="UP000491181"/>
    </source>
</evidence>
<evidence type="ECO:0000313" key="1">
    <source>
        <dbReference type="EMBL" id="GFH85140.1"/>
    </source>
</evidence>
<dbReference type="Gene3D" id="2.60.120.260">
    <property type="entry name" value="Galactose-binding domain-like"/>
    <property type="match status" value="1"/>
</dbReference>
<sequence>MINVLSTLSVLAQISVRIIDEGDQPLSFNGNNVSFGYVEDNCIYIILSKVGKKYIPFTDPFIFDGKQFNYFSTDNKGSKSEDIKIYRKFPFFAWNKDRMYKIVDSKFEESNTIDFSHPEMLYHICDTSKVCYNELMVQNKQKYRYVRYKVRENAFLELAELHFYQDRQEVKPVNIVACEPYNANDDEFKLANCFDYAPLTYFLSKKEGQELIFDFGSEVLINKILCIPRNDDNFIRPGDTYELFYWGKDKKWISLGKQKAKGVYLQYKDVPRNALLFLHNETRGKEEEVFFLRDGEQYFVNSLPID</sequence>
<dbReference type="Proteomes" id="UP000305751">
    <property type="component" value="Unassembled WGS sequence"/>
</dbReference>
<organism evidence="2 3">
    <name type="scientific">Bacteroides acidifaciens</name>
    <dbReference type="NCBI Taxonomy" id="85831"/>
    <lineage>
        <taxon>Bacteria</taxon>
        <taxon>Pseudomonadati</taxon>
        <taxon>Bacteroidota</taxon>
        <taxon>Bacteroidia</taxon>
        <taxon>Bacteroidales</taxon>
        <taxon>Bacteroidaceae</taxon>
        <taxon>Bacteroides</taxon>
    </lineage>
</organism>
<evidence type="ECO:0000313" key="3">
    <source>
        <dbReference type="Proteomes" id="UP000305751"/>
    </source>
</evidence>
<reference evidence="1 4" key="2">
    <citation type="journal article" date="2020" name="Microbiome">
        <title>Single-cell genomics of uncultured bacteria reveals dietary fiber responders in the mouse gut microbiota.</title>
        <authorList>
            <person name="Chijiiwa R."/>
            <person name="Hosokawa M."/>
            <person name="Kogawa M."/>
            <person name="Nishikawa Y."/>
            <person name="Ide K."/>
            <person name="Sakanashi C."/>
            <person name="Takahashi K."/>
            <person name="Takeyama H."/>
        </authorList>
    </citation>
    <scope>NUCLEOTIDE SEQUENCE [LARGE SCALE GENOMIC DNA]</scope>
    <source>
        <strain evidence="1">IMSAGC_001</strain>
    </source>
</reference>
<comment type="caution">
    <text evidence="2">The sequence shown here is derived from an EMBL/GenBank/DDBJ whole genome shotgun (WGS) entry which is preliminary data.</text>
</comment>
<dbReference type="Proteomes" id="UP000491181">
    <property type="component" value="Unassembled WGS sequence"/>
</dbReference>
<dbReference type="EMBL" id="SRZA01000024">
    <property type="protein sequence ID" value="TGY03258.1"/>
    <property type="molecule type" value="Genomic_DNA"/>
</dbReference>
<evidence type="ECO:0008006" key="5">
    <source>
        <dbReference type="Google" id="ProtNLM"/>
    </source>
</evidence>
<dbReference type="EMBL" id="BLLS01000006">
    <property type="protein sequence ID" value="GFH85140.1"/>
    <property type="molecule type" value="Genomic_DNA"/>
</dbReference>
<evidence type="ECO:0000313" key="2">
    <source>
        <dbReference type="EMBL" id="TGY03258.1"/>
    </source>
</evidence>
<accession>A0A4S2APU0</accession>
<protein>
    <recommendedName>
        <fullName evidence="5">Discoidin domain-containing protein</fullName>
    </recommendedName>
</protein>
<proteinExistence type="predicted"/>